<gene>
    <name evidence="2" type="ORF">SAMN05421762_3006</name>
</gene>
<keyword evidence="3" id="KW-1185">Reference proteome</keyword>
<protein>
    <submittedName>
        <fullName evidence="2">Uncharacterized protein</fullName>
    </submittedName>
</protein>
<dbReference type="AlphaFoldDB" id="A0A1I1NJ97"/>
<dbReference type="Proteomes" id="UP000231644">
    <property type="component" value="Unassembled WGS sequence"/>
</dbReference>
<evidence type="ECO:0000313" key="3">
    <source>
        <dbReference type="Proteomes" id="UP000231644"/>
    </source>
</evidence>
<dbReference type="EMBL" id="FOLX01000001">
    <property type="protein sequence ID" value="SFC97784.1"/>
    <property type="molecule type" value="Genomic_DNA"/>
</dbReference>
<dbReference type="STRING" id="517719.SAMN05421762_3006"/>
<evidence type="ECO:0000313" key="2">
    <source>
        <dbReference type="EMBL" id="SFC97784.1"/>
    </source>
</evidence>
<evidence type="ECO:0000256" key="1">
    <source>
        <dbReference type="SAM" id="MobiDB-lite"/>
    </source>
</evidence>
<feature type="region of interest" description="Disordered" evidence="1">
    <location>
        <begin position="34"/>
        <end position="105"/>
    </location>
</feature>
<accession>A0A1I1NJ97</accession>
<organism evidence="2 3">
    <name type="scientific">Pseudooceanicola nitratireducens</name>
    <dbReference type="NCBI Taxonomy" id="517719"/>
    <lineage>
        <taxon>Bacteria</taxon>
        <taxon>Pseudomonadati</taxon>
        <taxon>Pseudomonadota</taxon>
        <taxon>Alphaproteobacteria</taxon>
        <taxon>Rhodobacterales</taxon>
        <taxon>Paracoccaceae</taxon>
        <taxon>Pseudooceanicola</taxon>
    </lineage>
</organism>
<reference evidence="2 3" key="1">
    <citation type="submission" date="2016-10" db="EMBL/GenBank/DDBJ databases">
        <authorList>
            <person name="de Groot N.N."/>
        </authorList>
    </citation>
    <scope>NUCLEOTIDE SEQUENCE [LARGE SCALE GENOMIC DNA]</scope>
    <source>
        <strain evidence="2 3">DSM 29619</strain>
    </source>
</reference>
<feature type="compositionally biased region" description="Basic and acidic residues" evidence="1">
    <location>
        <begin position="91"/>
        <end position="105"/>
    </location>
</feature>
<proteinExistence type="predicted"/>
<sequence length="105" mass="11018">MAQLSVPANANRAPRFQGLDLCHALDRLRREYLQQDDAGGPRPHPLAGNIPGSGTTLPGVAQGGSAPCDDLHPAPEAGAGARSFPAQTHTDPARDRGPDHKEARQ</sequence>
<name>A0A1I1NJ97_9RHOB</name>